<feature type="non-terminal residue" evidence="2">
    <location>
        <position position="337"/>
    </location>
</feature>
<proteinExistence type="predicted"/>
<comment type="caution">
    <text evidence="2">The sequence shown here is derived from an EMBL/GenBank/DDBJ whole genome shotgun (WGS) entry which is preliminary data.</text>
</comment>
<evidence type="ECO:0000313" key="2">
    <source>
        <dbReference type="EMBL" id="GFR06904.1"/>
    </source>
</evidence>
<dbReference type="InterPro" id="IPR002083">
    <property type="entry name" value="MATH/TRAF_dom"/>
</dbReference>
<evidence type="ECO:0000313" key="3">
    <source>
        <dbReference type="Proteomes" id="UP000887116"/>
    </source>
</evidence>
<sequence>MAKNNSWAPFTFLWTIENFHAFPSPDAICSPSFVINCMEKTEWKLRLDTYKDGDKLDDWVRCYLSRQKEDDGPKSIVVEFKISLLASDQSLLITRRQKQKFTKGGASEIQYFIKLQQVFIERRDQFLPNDTLTVQCKMWRTGTNISTSTLCSARSCLLKECNPFTWGVEQFNPFDIEQERKRTSCLKENTLILTLFLRKDRNETYVCIRGEIENCNGRRKGIGGEVSVLNKMGKVYVSRYSDGVFTSSETEFDLITVSELLKYRSSLLPNNMLTLRCDFEIACKEPESCDGTSKEVSKIVTKNEDLLEVQDELVFCCPLKKDLKYLYESKSDSDIEL</sequence>
<accession>A0A8X6HP75</accession>
<dbReference type="InterPro" id="IPR008974">
    <property type="entry name" value="TRAF-like"/>
</dbReference>
<organism evidence="2 3">
    <name type="scientific">Trichonephila clavata</name>
    <name type="common">Joro spider</name>
    <name type="synonym">Nephila clavata</name>
    <dbReference type="NCBI Taxonomy" id="2740835"/>
    <lineage>
        <taxon>Eukaryota</taxon>
        <taxon>Metazoa</taxon>
        <taxon>Ecdysozoa</taxon>
        <taxon>Arthropoda</taxon>
        <taxon>Chelicerata</taxon>
        <taxon>Arachnida</taxon>
        <taxon>Araneae</taxon>
        <taxon>Araneomorphae</taxon>
        <taxon>Entelegynae</taxon>
        <taxon>Araneoidea</taxon>
        <taxon>Nephilidae</taxon>
        <taxon>Trichonephila</taxon>
    </lineage>
</organism>
<evidence type="ECO:0000259" key="1">
    <source>
        <dbReference type="PROSITE" id="PS50144"/>
    </source>
</evidence>
<dbReference type="PROSITE" id="PS50144">
    <property type="entry name" value="MATH"/>
    <property type="match status" value="1"/>
</dbReference>
<dbReference type="OrthoDB" id="6437162at2759"/>
<gene>
    <name evidence="2" type="primary">Tdpoz4_36</name>
    <name evidence="2" type="ORF">TNCT_190971</name>
</gene>
<dbReference type="SUPFAM" id="SSF49599">
    <property type="entry name" value="TRAF domain-like"/>
    <property type="match status" value="1"/>
</dbReference>
<dbReference type="AlphaFoldDB" id="A0A8X6HP75"/>
<dbReference type="Pfam" id="PF22486">
    <property type="entry name" value="MATH_2"/>
    <property type="match status" value="1"/>
</dbReference>
<keyword evidence="3" id="KW-1185">Reference proteome</keyword>
<feature type="domain" description="MATH" evidence="1">
    <location>
        <begin position="9"/>
        <end position="138"/>
    </location>
</feature>
<reference evidence="2" key="1">
    <citation type="submission" date="2020-07" db="EMBL/GenBank/DDBJ databases">
        <title>Multicomponent nature underlies the extraordinary mechanical properties of spider dragline silk.</title>
        <authorList>
            <person name="Kono N."/>
            <person name="Nakamura H."/>
            <person name="Mori M."/>
            <person name="Yoshida Y."/>
            <person name="Ohtoshi R."/>
            <person name="Malay A.D."/>
            <person name="Moran D.A.P."/>
            <person name="Tomita M."/>
            <person name="Numata K."/>
            <person name="Arakawa K."/>
        </authorList>
    </citation>
    <scope>NUCLEOTIDE SEQUENCE</scope>
</reference>
<name>A0A8X6HP75_TRICU</name>
<dbReference type="CDD" id="cd00121">
    <property type="entry name" value="MATH"/>
    <property type="match status" value="1"/>
</dbReference>
<dbReference type="Gene3D" id="2.60.210.10">
    <property type="entry name" value="Apoptosis, Tumor Necrosis Factor Receptor Associated Protein 2, Chain A"/>
    <property type="match status" value="1"/>
</dbReference>
<protein>
    <submittedName>
        <fullName evidence="2">TD and POZ domain-containing protein 4</fullName>
    </submittedName>
</protein>
<dbReference type="EMBL" id="BMAO01026083">
    <property type="protein sequence ID" value="GFR06904.1"/>
    <property type="molecule type" value="Genomic_DNA"/>
</dbReference>
<dbReference type="Proteomes" id="UP000887116">
    <property type="component" value="Unassembled WGS sequence"/>
</dbReference>